<evidence type="ECO:0000256" key="1">
    <source>
        <dbReference type="SAM" id="MobiDB-lite"/>
    </source>
</evidence>
<name>A0AAI9V5G1_9PEZI</name>
<reference evidence="3 4" key="1">
    <citation type="submission" date="2016-10" db="EMBL/GenBank/DDBJ databases">
        <title>The genome sequence of Colletotrichum fioriniae PJ7.</title>
        <authorList>
            <person name="Baroncelli R."/>
        </authorList>
    </citation>
    <scope>NUCLEOTIDE SEQUENCE [LARGE SCALE GENOMIC DNA]</scope>
    <source>
        <strain evidence="3">Col 31</strain>
    </source>
</reference>
<gene>
    <name evidence="3" type="ORF">CMEL01_01452</name>
</gene>
<feature type="non-terminal residue" evidence="3">
    <location>
        <position position="1"/>
    </location>
</feature>
<dbReference type="EMBL" id="MLGG01000001">
    <property type="protein sequence ID" value="KAK1469685.1"/>
    <property type="molecule type" value="Genomic_DNA"/>
</dbReference>
<keyword evidence="2" id="KW-0812">Transmembrane</keyword>
<feature type="transmembrane region" description="Helical" evidence="2">
    <location>
        <begin position="6"/>
        <end position="29"/>
    </location>
</feature>
<keyword evidence="2" id="KW-0472">Membrane</keyword>
<evidence type="ECO:0000313" key="4">
    <source>
        <dbReference type="Proteomes" id="UP001239795"/>
    </source>
</evidence>
<protein>
    <submittedName>
        <fullName evidence="3">Uncharacterized protein</fullName>
    </submittedName>
</protein>
<sequence length="113" mass="12519">AAPKAAFSLWSITTLSSLLVVGCSSIGLVRGNDRPSEMQQPARPWGQHEQFLPASALDHHFLSKRTCRPLRHCRNSSGNGLQHSRENLQEKTAQVAPRQPGVPSKRCANYVYQ</sequence>
<keyword evidence="2" id="KW-1133">Transmembrane helix</keyword>
<evidence type="ECO:0000256" key="2">
    <source>
        <dbReference type="SAM" id="Phobius"/>
    </source>
</evidence>
<evidence type="ECO:0000313" key="3">
    <source>
        <dbReference type="EMBL" id="KAK1469685.1"/>
    </source>
</evidence>
<organism evidence="3 4">
    <name type="scientific">Colletotrichum melonis</name>
    <dbReference type="NCBI Taxonomy" id="1209925"/>
    <lineage>
        <taxon>Eukaryota</taxon>
        <taxon>Fungi</taxon>
        <taxon>Dikarya</taxon>
        <taxon>Ascomycota</taxon>
        <taxon>Pezizomycotina</taxon>
        <taxon>Sordariomycetes</taxon>
        <taxon>Hypocreomycetidae</taxon>
        <taxon>Glomerellales</taxon>
        <taxon>Glomerellaceae</taxon>
        <taxon>Colletotrichum</taxon>
        <taxon>Colletotrichum acutatum species complex</taxon>
    </lineage>
</organism>
<accession>A0AAI9V5G1</accession>
<feature type="region of interest" description="Disordered" evidence="1">
    <location>
        <begin position="73"/>
        <end position="102"/>
    </location>
</feature>
<proteinExistence type="predicted"/>
<comment type="caution">
    <text evidence="3">The sequence shown here is derived from an EMBL/GenBank/DDBJ whole genome shotgun (WGS) entry which is preliminary data.</text>
</comment>
<dbReference type="Proteomes" id="UP001239795">
    <property type="component" value="Unassembled WGS sequence"/>
</dbReference>
<dbReference type="AlphaFoldDB" id="A0AAI9V5G1"/>
<keyword evidence="4" id="KW-1185">Reference proteome</keyword>